<feature type="region of interest" description="Disordered" evidence="1">
    <location>
        <begin position="39"/>
        <end position="58"/>
    </location>
</feature>
<feature type="region of interest" description="Disordered" evidence="1">
    <location>
        <begin position="103"/>
        <end position="188"/>
    </location>
</feature>
<organism evidence="2 3">
    <name type="scientific">Cardiocondyla obscurior</name>
    <dbReference type="NCBI Taxonomy" id="286306"/>
    <lineage>
        <taxon>Eukaryota</taxon>
        <taxon>Metazoa</taxon>
        <taxon>Ecdysozoa</taxon>
        <taxon>Arthropoda</taxon>
        <taxon>Hexapoda</taxon>
        <taxon>Insecta</taxon>
        <taxon>Pterygota</taxon>
        <taxon>Neoptera</taxon>
        <taxon>Endopterygota</taxon>
        <taxon>Hymenoptera</taxon>
        <taxon>Apocrita</taxon>
        <taxon>Aculeata</taxon>
        <taxon>Formicoidea</taxon>
        <taxon>Formicidae</taxon>
        <taxon>Myrmicinae</taxon>
        <taxon>Cardiocondyla</taxon>
    </lineage>
</organism>
<protein>
    <submittedName>
        <fullName evidence="2">Uncharacterized protein</fullName>
    </submittedName>
</protein>
<gene>
    <name evidence="2" type="ORF">PUN28_004026</name>
</gene>
<dbReference type="AlphaFoldDB" id="A0AAW2GLC7"/>
<dbReference type="Proteomes" id="UP001430953">
    <property type="component" value="Unassembled WGS sequence"/>
</dbReference>
<reference evidence="2 3" key="1">
    <citation type="submission" date="2023-03" db="EMBL/GenBank/DDBJ databases">
        <title>High recombination rates correlate with genetic variation in Cardiocondyla obscurior ants.</title>
        <authorList>
            <person name="Errbii M."/>
        </authorList>
    </citation>
    <scope>NUCLEOTIDE SEQUENCE [LARGE SCALE GENOMIC DNA]</scope>
    <source>
        <strain evidence="2">Alpha-2009</strain>
        <tissue evidence="2">Whole body</tissue>
    </source>
</reference>
<proteinExistence type="predicted"/>
<sequence>MKFYDKFCFPGPSQRSKSCRVRPFCCPRTKTAQFRSPRHDGRLAGRTRHASKRARARSPLRTRISRDGMNKSRVGSSAARERNGLFTGVSAQVRLKALLAREHPAAKDSRERRRVVGPAGGSRSRCRRSICHPRRRHSCPGPHHAAPGIPATSTSSPGLDSRYALPRPSSTGRASCRTSTDYGRPVTPRTAVAPVSACEAPSSASPPSFVLATLAAPFARQSSPVATILSHNRRTFS</sequence>
<evidence type="ECO:0000313" key="2">
    <source>
        <dbReference type="EMBL" id="KAL0129039.1"/>
    </source>
</evidence>
<dbReference type="EMBL" id="JADYXP020000003">
    <property type="protein sequence ID" value="KAL0129039.1"/>
    <property type="molecule type" value="Genomic_DNA"/>
</dbReference>
<feature type="compositionally biased region" description="Low complexity" evidence="1">
    <location>
        <begin position="139"/>
        <end position="151"/>
    </location>
</feature>
<feature type="compositionally biased region" description="Basic residues" evidence="1">
    <location>
        <begin position="45"/>
        <end position="58"/>
    </location>
</feature>
<accession>A0AAW2GLC7</accession>
<comment type="caution">
    <text evidence="2">The sequence shown here is derived from an EMBL/GenBank/DDBJ whole genome shotgun (WGS) entry which is preliminary data.</text>
</comment>
<evidence type="ECO:0000313" key="3">
    <source>
        <dbReference type="Proteomes" id="UP001430953"/>
    </source>
</evidence>
<evidence type="ECO:0000256" key="1">
    <source>
        <dbReference type="SAM" id="MobiDB-lite"/>
    </source>
</evidence>
<feature type="compositionally biased region" description="Polar residues" evidence="1">
    <location>
        <begin position="168"/>
        <end position="181"/>
    </location>
</feature>
<keyword evidence="3" id="KW-1185">Reference proteome</keyword>
<feature type="compositionally biased region" description="Basic residues" evidence="1">
    <location>
        <begin position="124"/>
        <end position="138"/>
    </location>
</feature>
<name>A0AAW2GLC7_9HYME</name>